<evidence type="ECO:0000256" key="1">
    <source>
        <dbReference type="ARBA" id="ARBA00022741"/>
    </source>
</evidence>
<dbReference type="OrthoDB" id="9806951at2"/>
<sequence>MTPSDLIGAAGAASIRQRLSAIGDGEGVARYLLDRLTGEQVAAITSALLVDPQTDTLLKIQLPRTLIGGFDLPDHVVTDERTVAIRHAECDRPALLLANTDDDQGASLGDVTLIGAKQLTEDSEPWVGAAAAGLGLPDNQLSAWRAALKGLNAADDWTLHQISNYVALTRERIAEESTTVSDALGWALPALHLPRDSGYFLGVRDKDLEKSRSWSRLFEKLVSDRRPLLAKQRPNRQIIESDDLRSQFEGVRDDIPAEVHPAIEAFIAATPGWNAAADALAQFEWEGQSVLQLFSGIKLKKTTLPQETLSFFEFTLPDRLSPKDVDYLEALKSRSLKETRDDDREFFETHRDDLSQDKALRVKWERFIFGRPIECNDFLEGILRALERLFGQINFASKRTLTIRAARRSRSQVLDINADVGLAFGLRYRGLPALMGTAVEWDVPYLFEYEELLDRAKKRKKYRRNESSSRAALQIKFDVVLTSGSERATVQLIWIAQQNAIGFELPKDLARLLKRPMTRSSVARLPVSRKGALQSVSLADVGTLQPAFGQDAGSLVPRTASGEDVGKAFSKALKAAAQSGRIDPSGVSVIGSAWTAFETAYVGAIGALQVSGYASAGLIEQAATYGTLLNTLSAHAPGDLNRRDLWEPVLSLGVVPVAGSAPSAIVAPWHPLRLAASAVKMRSVAGLAEYLLSDVEVNFGDSRLFFSDLRDELAHPLYPEIAVGYDGSEAVLLSETGTVNDYSLLERPVRDPSEATTDVDPAEAAKQIRALLERYLDLQPHERSNLSIMLFNCDAAGLPLATVNGLSSVQDQEEVHCNVLVRHRDRTRLSRVYGELLDRSEGDPDAVVVSETSRNFMSKLRIGVMLDSGTVRPGNATREIDVAFLHDVVSRQAREQWFPVPAAGSNPGLLEHVPARWSYRRVTAEDELKATVYLTCPRQPDAGWAYVDAVANVIRRQSHGAGEHYLPARQISFQDSGLKGMFDEVHEMAEWVATYDDLLDKRQLAAQGISVIRYRRQRTHGRNIVVSSTSELRILNVLVRRRLTELSLGLDDERIAALARRMIDDANSISGDIVLRAAKRGVSAGELIGLVLSRALVAEELRPQAAVAWFLLDDYAEWLGQREEGIADILALCLVEGQDGTPRLRAIVTEAKYVDQSGSAEASRKSQQQLRQTVARIDDALFGDPGRLDRDLWLSRIADLLLDGTAALGHASLLEQVRDGIRRGAVPIDLRGYSHIFISGPASDGSSLGEQDPVPGVSDGLQETFTREGLRQLIKAYEAGKPLKPVRSSLGEIDSWERPTYRNPAPRVDWTKAITLEPEHEVSVKPVVHDYDEDEDEERASAPVVGGVTTAEPSSAVTVGSEASIPLPDGEVVPYVSLVAPATDGDGIPVEHGETVEMPVSPSPTSTTSTEAASTLAIGPLIEARAQEAHQDSADEQAWLEATAQKLRSALMGYSLQAKVLGTRLTPNAALIRFMGSDRLSVQDIEGRQSALLTTHGMRVISISPLPGEIVVGVARPQRQVVSLWDVWGRRALNRNAVGVNMSFVLGLKELDGEILYLNLGGPFAGGQGHEPHTLVAGATGSGKSVLIQALLLDIAATNTSDLAHIYLIDPKMGVDYAAVERLPHLQGGVIVDQTRAVEVMKLLVAEMERRYELFRTNGARDIRAFNTKVGPTERLPYVFLVHDEFAEWMLTEEYKAAVTANVSRLGVKARAAGMHLIFAAQRPDANVMPMQLRDNLGNRLILKVASVGTSEIALGSKGAEQLLGLGHLAARLSGEPALIYAQAPYLGDDDIDLVVNGICASEG</sequence>
<keyword evidence="2 3" id="KW-0067">ATP-binding</keyword>
<dbReference type="PANTHER" id="PTHR22683:SF41">
    <property type="entry name" value="DNA TRANSLOCASE FTSK"/>
    <property type="match status" value="1"/>
</dbReference>
<evidence type="ECO:0000313" key="6">
    <source>
        <dbReference type="Proteomes" id="UP000321250"/>
    </source>
</evidence>
<keyword evidence="6" id="KW-1185">Reference proteome</keyword>
<evidence type="ECO:0000313" key="5">
    <source>
        <dbReference type="EMBL" id="TXC69941.1"/>
    </source>
</evidence>
<proteinExistence type="predicted"/>
<dbReference type="InterPro" id="IPR027417">
    <property type="entry name" value="P-loop_NTPase"/>
</dbReference>
<dbReference type="GO" id="GO:0003677">
    <property type="term" value="F:DNA binding"/>
    <property type="evidence" value="ECO:0007669"/>
    <property type="project" value="InterPro"/>
</dbReference>
<dbReference type="InterPro" id="IPR002543">
    <property type="entry name" value="FtsK_dom"/>
</dbReference>
<evidence type="ECO:0000256" key="2">
    <source>
        <dbReference type="ARBA" id="ARBA00022840"/>
    </source>
</evidence>
<dbReference type="Proteomes" id="UP000321250">
    <property type="component" value="Unassembled WGS sequence"/>
</dbReference>
<dbReference type="Gene3D" id="3.40.50.300">
    <property type="entry name" value="P-loop containing nucleotide triphosphate hydrolases"/>
    <property type="match status" value="1"/>
</dbReference>
<dbReference type="SUPFAM" id="SSF52540">
    <property type="entry name" value="P-loop containing nucleoside triphosphate hydrolases"/>
    <property type="match status" value="1"/>
</dbReference>
<protein>
    <submittedName>
        <fullName evidence="5">DNA translocase FtsK</fullName>
    </submittedName>
</protein>
<name>A0A5C6UCK7_9SPHN</name>
<feature type="domain" description="FtsK" evidence="4">
    <location>
        <begin position="1553"/>
        <end position="1752"/>
    </location>
</feature>
<dbReference type="PROSITE" id="PS50901">
    <property type="entry name" value="FTSK"/>
    <property type="match status" value="1"/>
</dbReference>
<evidence type="ECO:0000259" key="4">
    <source>
        <dbReference type="PROSITE" id="PS50901"/>
    </source>
</evidence>
<feature type="binding site" evidence="3">
    <location>
        <begin position="1578"/>
        <end position="1585"/>
    </location>
    <ligand>
        <name>ATP</name>
        <dbReference type="ChEBI" id="CHEBI:30616"/>
    </ligand>
</feature>
<dbReference type="InterPro" id="IPR050206">
    <property type="entry name" value="FtsK/SpoIIIE/SftA"/>
</dbReference>
<keyword evidence="1 3" id="KW-0547">Nucleotide-binding</keyword>
<evidence type="ECO:0000256" key="3">
    <source>
        <dbReference type="PROSITE-ProRule" id="PRU00289"/>
    </source>
</evidence>
<dbReference type="EMBL" id="VOQR01000001">
    <property type="protein sequence ID" value="TXC69941.1"/>
    <property type="molecule type" value="Genomic_DNA"/>
</dbReference>
<dbReference type="Pfam" id="PF01580">
    <property type="entry name" value="FtsK_SpoIIIE"/>
    <property type="match status" value="1"/>
</dbReference>
<dbReference type="PANTHER" id="PTHR22683">
    <property type="entry name" value="SPORULATION PROTEIN RELATED"/>
    <property type="match status" value="1"/>
</dbReference>
<dbReference type="GO" id="GO:0005524">
    <property type="term" value="F:ATP binding"/>
    <property type="evidence" value="ECO:0007669"/>
    <property type="project" value="UniProtKB-UniRule"/>
</dbReference>
<comment type="caution">
    <text evidence="5">The sequence shown here is derived from an EMBL/GenBank/DDBJ whole genome shotgun (WGS) entry which is preliminary data.</text>
</comment>
<reference evidence="5 6" key="1">
    <citation type="journal article" date="2013" name="Antonie Van Leeuwenhoek">
        <title>Sphingomonas ginsenosidivorax sp. nov., with the ability to transform ginsenosides.</title>
        <authorList>
            <person name="Jin X.F."/>
            <person name="Kim J.K."/>
            <person name="Liu Q.M."/>
            <person name="Kang M.S."/>
            <person name="He D."/>
            <person name="Jin F.X."/>
            <person name="Kim S.C."/>
            <person name="Im W.T."/>
        </authorList>
    </citation>
    <scope>NUCLEOTIDE SEQUENCE [LARGE SCALE GENOMIC DNA]</scope>
    <source>
        <strain evidence="5 6">KHI67</strain>
    </source>
</reference>
<accession>A0A5C6UCK7</accession>
<gene>
    <name evidence="5" type="ORF">FSB78_02465</name>
</gene>
<dbReference type="RefSeq" id="WP_147079654.1">
    <property type="nucleotide sequence ID" value="NZ_VOQR01000001.1"/>
</dbReference>
<organism evidence="5 6">
    <name type="scientific">Sphingomonas ginsenosidivorax</name>
    <dbReference type="NCBI Taxonomy" id="862135"/>
    <lineage>
        <taxon>Bacteria</taxon>
        <taxon>Pseudomonadati</taxon>
        <taxon>Pseudomonadota</taxon>
        <taxon>Alphaproteobacteria</taxon>
        <taxon>Sphingomonadales</taxon>
        <taxon>Sphingomonadaceae</taxon>
        <taxon>Sphingomonas</taxon>
    </lineage>
</organism>